<dbReference type="Gene3D" id="1.10.10.60">
    <property type="entry name" value="Homeodomain-like"/>
    <property type="match status" value="1"/>
</dbReference>
<dbReference type="EMBL" id="MN740067">
    <property type="protein sequence ID" value="QHT86380.1"/>
    <property type="molecule type" value="Genomic_DNA"/>
</dbReference>
<protein>
    <submittedName>
        <fullName evidence="1">Uncharacterized protein</fullName>
    </submittedName>
</protein>
<dbReference type="AlphaFoldDB" id="A0A6C0I188"/>
<dbReference type="GO" id="GO:0006351">
    <property type="term" value="P:DNA-templated transcription"/>
    <property type="evidence" value="ECO:0007669"/>
    <property type="project" value="InterPro"/>
</dbReference>
<accession>A0A6C0I188</accession>
<dbReference type="GO" id="GO:0003899">
    <property type="term" value="F:DNA-directed RNA polymerase activity"/>
    <property type="evidence" value="ECO:0007669"/>
    <property type="project" value="InterPro"/>
</dbReference>
<dbReference type="GO" id="GO:0003677">
    <property type="term" value="F:DNA binding"/>
    <property type="evidence" value="ECO:0007669"/>
    <property type="project" value="InterPro"/>
</dbReference>
<name>A0A6C0I188_9ZZZZ</name>
<sequence>MSEDFYSIGNPRCKTCGFPIGNATRAIYNILRSAKIKDILKIEEGSKSSIEKLTNTLIDPEINIDTEDILNELNIINICCRTCLITWKKFE</sequence>
<evidence type="ECO:0000313" key="1">
    <source>
        <dbReference type="EMBL" id="QHT86380.1"/>
    </source>
</evidence>
<dbReference type="InterPro" id="IPR000268">
    <property type="entry name" value="RPABC5/Rpb10"/>
</dbReference>
<proteinExistence type="predicted"/>
<reference evidence="1" key="1">
    <citation type="journal article" date="2020" name="Nature">
        <title>Giant virus diversity and host interactions through global metagenomics.</title>
        <authorList>
            <person name="Schulz F."/>
            <person name="Roux S."/>
            <person name="Paez-Espino D."/>
            <person name="Jungbluth S."/>
            <person name="Walsh D.A."/>
            <person name="Denef V.J."/>
            <person name="McMahon K.D."/>
            <person name="Konstantinidis K.T."/>
            <person name="Eloe-Fadrosh E.A."/>
            <person name="Kyrpides N.C."/>
            <person name="Woyke T."/>
        </authorList>
    </citation>
    <scope>NUCLEOTIDE SEQUENCE</scope>
    <source>
        <strain evidence="1">GVMAG-M-3300023184-186</strain>
    </source>
</reference>
<dbReference type="Pfam" id="PF01194">
    <property type="entry name" value="RNA_pol_N"/>
    <property type="match status" value="1"/>
</dbReference>
<organism evidence="1">
    <name type="scientific">viral metagenome</name>
    <dbReference type="NCBI Taxonomy" id="1070528"/>
    <lineage>
        <taxon>unclassified sequences</taxon>
        <taxon>metagenomes</taxon>
        <taxon>organismal metagenomes</taxon>
    </lineage>
</organism>